<dbReference type="OrthoDB" id="5342093at2759"/>
<evidence type="ECO:0000256" key="2">
    <source>
        <dbReference type="SAM" id="Phobius"/>
    </source>
</evidence>
<dbReference type="PANTHER" id="PTHR34502:SF5">
    <property type="entry name" value="DUF6594 DOMAIN-CONTAINING PROTEIN"/>
    <property type="match status" value="1"/>
</dbReference>
<feature type="domain" description="DUF6594" evidence="3">
    <location>
        <begin position="121"/>
        <end position="375"/>
    </location>
</feature>
<protein>
    <recommendedName>
        <fullName evidence="3">DUF6594 domain-containing protein</fullName>
    </recommendedName>
</protein>
<keyword evidence="2" id="KW-1133">Transmembrane helix</keyword>
<dbReference type="InterPro" id="IPR046529">
    <property type="entry name" value="DUF6594"/>
</dbReference>
<comment type="caution">
    <text evidence="4">The sequence shown here is derived from an EMBL/GenBank/DDBJ whole genome shotgun (WGS) entry which is preliminary data.</text>
</comment>
<dbReference type="HOGENOM" id="CLU_051118_3_4_1"/>
<feature type="transmembrane region" description="Helical" evidence="2">
    <location>
        <begin position="363"/>
        <end position="381"/>
    </location>
</feature>
<dbReference type="Pfam" id="PF20237">
    <property type="entry name" value="DUF6594"/>
    <property type="match status" value="1"/>
</dbReference>
<evidence type="ECO:0000259" key="3">
    <source>
        <dbReference type="Pfam" id="PF20237"/>
    </source>
</evidence>
<dbReference type="PANTHER" id="PTHR34502">
    <property type="entry name" value="DUF6594 DOMAIN-CONTAINING PROTEIN-RELATED"/>
    <property type="match status" value="1"/>
</dbReference>
<evidence type="ECO:0000256" key="1">
    <source>
        <dbReference type="SAM" id="MobiDB-lite"/>
    </source>
</evidence>
<dbReference type="GeneID" id="20359353"/>
<name>K3VTG8_FUSPC</name>
<gene>
    <name evidence="4" type="ORF">FPSE_00733</name>
</gene>
<keyword evidence="2" id="KW-0812">Transmembrane</keyword>
<dbReference type="KEGG" id="fpu:FPSE_00733"/>
<sequence length="384" mass="43704">MTDLESDRQRTDPVCDSSEDEEPQHYRSRVEEYEDKPDWPRPPLYRVNEVVYVRSPGQAQPAGPYIIISNYDNTKRKRIAGPSSAVYQETRHSFGVDSGPFIPNRPFQGSPARIDDFPRGYPSLSAFMSADKDFTMFRSFSRLHTRVLLHKQDELTELEQRLDELDQADSKVAPYLLITNRDVSGDKERRALLSEIEIKLNEYNKLLEALMTHQERPEPDESQIRSVRNWVDGKRPVVYSETTFLNDRSDLKRSRHTIESGGLESLLDSLSTWPYLRGICKLFSLLDKSGRSSDPRVKIIRPSRLVAVSRALNTLLAIATLVAPIVVLYLVKPIPMRLCIIAAFTVVFSSALCWLTPSRNYEIFSATAAYCAVMVVFVGSLPDP</sequence>
<accession>K3VTG8</accession>
<keyword evidence="5" id="KW-1185">Reference proteome</keyword>
<keyword evidence="2" id="KW-0472">Membrane</keyword>
<feature type="transmembrane region" description="Helical" evidence="2">
    <location>
        <begin position="311"/>
        <end position="331"/>
    </location>
</feature>
<evidence type="ECO:0000313" key="5">
    <source>
        <dbReference type="Proteomes" id="UP000007978"/>
    </source>
</evidence>
<dbReference type="EMBL" id="AFNW01000014">
    <property type="protein sequence ID" value="EKJ79132.1"/>
    <property type="molecule type" value="Genomic_DNA"/>
</dbReference>
<evidence type="ECO:0000313" key="4">
    <source>
        <dbReference type="EMBL" id="EKJ79132.1"/>
    </source>
</evidence>
<feature type="compositionally biased region" description="Basic and acidic residues" evidence="1">
    <location>
        <begin position="23"/>
        <end position="39"/>
    </location>
</feature>
<feature type="transmembrane region" description="Helical" evidence="2">
    <location>
        <begin position="338"/>
        <end position="357"/>
    </location>
</feature>
<reference evidence="4 5" key="1">
    <citation type="journal article" date="2012" name="PLoS Pathog.">
        <title>Comparative pathogenomics reveals horizontally acquired novel virulence genes in fungi infecting cereal hosts.</title>
        <authorList>
            <person name="Gardiner D.M."/>
            <person name="McDonald M.C."/>
            <person name="Covarelli L."/>
            <person name="Solomon P.S."/>
            <person name="Rusu A.G."/>
            <person name="Marshall M."/>
            <person name="Kazan K."/>
            <person name="Chakraborty S."/>
            <person name="McDonald B.A."/>
            <person name="Manners J.M."/>
        </authorList>
    </citation>
    <scope>NUCLEOTIDE SEQUENCE [LARGE SCALE GENOMIC DNA]</scope>
    <source>
        <strain evidence="4 5">CS3096</strain>
    </source>
</reference>
<dbReference type="eggNOG" id="ENOG502SMHN">
    <property type="taxonomic scope" value="Eukaryota"/>
</dbReference>
<dbReference type="AlphaFoldDB" id="K3VTG8"/>
<feature type="compositionally biased region" description="Basic and acidic residues" evidence="1">
    <location>
        <begin position="1"/>
        <end position="13"/>
    </location>
</feature>
<organism evidence="4 5">
    <name type="scientific">Fusarium pseudograminearum (strain CS3096)</name>
    <name type="common">Wheat and barley crown-rot fungus</name>
    <dbReference type="NCBI Taxonomy" id="1028729"/>
    <lineage>
        <taxon>Eukaryota</taxon>
        <taxon>Fungi</taxon>
        <taxon>Dikarya</taxon>
        <taxon>Ascomycota</taxon>
        <taxon>Pezizomycotina</taxon>
        <taxon>Sordariomycetes</taxon>
        <taxon>Hypocreomycetidae</taxon>
        <taxon>Hypocreales</taxon>
        <taxon>Nectriaceae</taxon>
        <taxon>Fusarium</taxon>
    </lineage>
</organism>
<dbReference type="Proteomes" id="UP000007978">
    <property type="component" value="Chromosome 1"/>
</dbReference>
<dbReference type="RefSeq" id="XP_009252128.1">
    <property type="nucleotide sequence ID" value="XM_009253853.1"/>
</dbReference>
<feature type="region of interest" description="Disordered" evidence="1">
    <location>
        <begin position="1"/>
        <end position="39"/>
    </location>
</feature>
<proteinExistence type="predicted"/>